<dbReference type="EMBL" id="JAAWVQ010077983">
    <property type="protein sequence ID" value="MBN3278241.1"/>
    <property type="molecule type" value="Genomic_DNA"/>
</dbReference>
<sequence>MMLAYLAIDMGEIPHLEEMGGSCCRRSQSPERRSRCSQSPERRSRRSQSPEGRSPNVHSPRGRSPNVHSLRGRSPSGRSRCVHGPSGRSREYYLLVSLPPSGEDYSLLPLPPAGEERLLVPPPPAGEEHLLVPPLPLLAKCLLVLSPPAEGEQPELSLTPSSAEGEQMELPLPPPPAEGEQLELSLPPPLVEGEQRALSLPPPPAEDAGGPSQPLYRPLRGERRQAARRLRGTALPKDACTALPKDALTTSLRDAGSPSPGDADSPSPGVACLPTLPWVACLPASPREILSVLSPRDAGPPSPGVAVGLPSLRGKVLPSRELERMELPSREPEGPASPGGPALPAPPEGPASPALPEGPEGAGPPFPPPSAEGAGPPFPSPPTGAHILLEEETSQQWDGGGEEELEEEVKKRWLQPSGSSLWWGSGHTDPCSQAEMTATPSEAVPTDKQNGLTLNKHAWFSPLKPGVRFLHGFEKCLKFNPEVPIWSSKQRILCTLNQSLKDVLNYGLFQPAYNGKAGKFLDEERLLKDYPLPSITPVPYLEFRYKRRVYTQCDLDDKQLAKLHTKANLKKFMEYVQQKNIDKVSKFLEKGLDPNFHDPDTGALLLSPSVHATLSPASLKSALDLLTRLQSDQCMPGYLRPLLTPMGAVGRQCPPQPICTWLEIPCLIIGERKYRQMTMGNSPAQRSWKVPAWQLWGNFPSPEILESPCLAHVGKFPSSGIVESPC</sequence>
<keyword evidence="3" id="KW-1185">Reference proteome</keyword>
<protein>
    <submittedName>
        <fullName evidence="2">SHAN3 protein</fullName>
    </submittedName>
</protein>
<accession>A0ABS2XWC5</accession>
<feature type="region of interest" description="Disordered" evidence="1">
    <location>
        <begin position="150"/>
        <end position="218"/>
    </location>
</feature>
<feature type="compositionally biased region" description="Pro residues" evidence="1">
    <location>
        <begin position="341"/>
        <end position="350"/>
    </location>
</feature>
<evidence type="ECO:0000313" key="2">
    <source>
        <dbReference type="EMBL" id="MBN3278241.1"/>
    </source>
</evidence>
<evidence type="ECO:0000256" key="1">
    <source>
        <dbReference type="SAM" id="MobiDB-lite"/>
    </source>
</evidence>
<proteinExistence type="predicted"/>
<feature type="compositionally biased region" description="Basic and acidic residues" evidence="1">
    <location>
        <begin position="318"/>
        <end position="333"/>
    </location>
</feature>
<feature type="compositionally biased region" description="Low complexity" evidence="1">
    <location>
        <begin position="254"/>
        <end position="268"/>
    </location>
</feature>
<dbReference type="PANTHER" id="PTHR24135:SF4">
    <property type="entry name" value="SH3 AND MULTIPLE ANKYRIN REPEAT DOMAINS PROTEIN 3"/>
    <property type="match status" value="1"/>
</dbReference>
<name>A0ABS2XWC5_POLSP</name>
<feature type="region of interest" description="Disordered" evidence="1">
    <location>
        <begin position="293"/>
        <end position="385"/>
    </location>
</feature>
<dbReference type="Proteomes" id="UP001166093">
    <property type="component" value="Unassembled WGS sequence"/>
</dbReference>
<dbReference type="Gene3D" id="3.10.20.90">
    <property type="entry name" value="Phosphatidylinositol 3-kinase Catalytic Subunit, Chain A, domain 1"/>
    <property type="match status" value="1"/>
</dbReference>
<feature type="region of interest" description="Disordered" evidence="1">
    <location>
        <begin position="21"/>
        <end position="85"/>
    </location>
</feature>
<feature type="region of interest" description="Disordered" evidence="1">
    <location>
        <begin position="249"/>
        <end position="268"/>
    </location>
</feature>
<organism evidence="2 3">
    <name type="scientific">Polyodon spathula</name>
    <name type="common">North American paddlefish</name>
    <name type="synonym">Squalus spathula</name>
    <dbReference type="NCBI Taxonomy" id="7913"/>
    <lineage>
        <taxon>Eukaryota</taxon>
        <taxon>Metazoa</taxon>
        <taxon>Chordata</taxon>
        <taxon>Craniata</taxon>
        <taxon>Vertebrata</taxon>
        <taxon>Euteleostomi</taxon>
        <taxon>Actinopterygii</taxon>
        <taxon>Chondrostei</taxon>
        <taxon>Acipenseriformes</taxon>
        <taxon>Polyodontidae</taxon>
        <taxon>Polyodon</taxon>
    </lineage>
</organism>
<comment type="caution">
    <text evidence="2">The sequence shown here is derived from an EMBL/GenBank/DDBJ whole genome shotgun (WGS) entry which is preliminary data.</text>
</comment>
<evidence type="ECO:0000313" key="3">
    <source>
        <dbReference type="Proteomes" id="UP001166093"/>
    </source>
</evidence>
<dbReference type="PANTHER" id="PTHR24135">
    <property type="entry name" value="SH3 AND MULTIPLE ANKYRIN REPEAT DOMAINS PROTEIN"/>
    <property type="match status" value="1"/>
</dbReference>
<feature type="non-terminal residue" evidence="2">
    <location>
        <position position="1"/>
    </location>
</feature>
<feature type="compositionally biased region" description="Pro residues" evidence="1">
    <location>
        <begin position="362"/>
        <end position="382"/>
    </location>
</feature>
<dbReference type="InterPro" id="IPR051569">
    <property type="entry name" value="SHANK"/>
</dbReference>
<reference evidence="2" key="1">
    <citation type="journal article" date="2021" name="Cell">
        <title>Tracing the genetic footprints of vertebrate landing in non-teleost ray-finned fishes.</title>
        <authorList>
            <person name="Bi X."/>
            <person name="Wang K."/>
            <person name="Yang L."/>
            <person name="Pan H."/>
            <person name="Jiang H."/>
            <person name="Wei Q."/>
            <person name="Fang M."/>
            <person name="Yu H."/>
            <person name="Zhu C."/>
            <person name="Cai Y."/>
            <person name="He Y."/>
            <person name="Gan X."/>
            <person name="Zeng H."/>
            <person name="Yu D."/>
            <person name="Zhu Y."/>
            <person name="Jiang H."/>
            <person name="Qiu Q."/>
            <person name="Yang H."/>
            <person name="Zhang Y.E."/>
            <person name="Wang W."/>
            <person name="Zhu M."/>
            <person name="He S."/>
            <person name="Zhang G."/>
        </authorList>
    </citation>
    <scope>NUCLEOTIDE SEQUENCE</scope>
    <source>
        <strain evidence="2">Pddl_001</strain>
    </source>
</reference>
<feature type="non-terminal residue" evidence="2">
    <location>
        <position position="726"/>
    </location>
</feature>
<gene>
    <name evidence="2" type="primary">Shank3_1</name>
    <name evidence="2" type="ORF">GTO93_0011980</name>
</gene>